<keyword evidence="1" id="KW-0472">Membrane</keyword>
<evidence type="ECO:0000313" key="3">
    <source>
        <dbReference type="Proteomes" id="UP001623661"/>
    </source>
</evidence>
<reference evidence="2 3" key="1">
    <citation type="submission" date="2024-11" db="EMBL/GenBank/DDBJ databases">
        <authorList>
            <person name="Heng Y.C."/>
            <person name="Lim A.C.H."/>
            <person name="Lee J.K.Y."/>
            <person name="Kittelmann S."/>
        </authorList>
    </citation>
    <scope>NUCLEOTIDE SEQUENCE [LARGE SCALE GENOMIC DNA]</scope>
    <source>
        <strain evidence="2 3">WILCCON 0202</strain>
    </source>
</reference>
<evidence type="ECO:0000256" key="1">
    <source>
        <dbReference type="SAM" id="Phobius"/>
    </source>
</evidence>
<protein>
    <submittedName>
        <fullName evidence="2">Acg family FMN-binding oxidoreductase</fullName>
    </submittedName>
</protein>
<feature type="transmembrane region" description="Helical" evidence="1">
    <location>
        <begin position="12"/>
        <end position="35"/>
    </location>
</feature>
<dbReference type="PANTHER" id="PTHR43543">
    <property type="entry name" value="MALONIC SEMIALDEHYDE REDUCTASE RUTE-RELATED"/>
    <property type="match status" value="1"/>
</dbReference>
<dbReference type="Gene3D" id="3.40.109.10">
    <property type="entry name" value="NADH Oxidase"/>
    <property type="match status" value="1"/>
</dbReference>
<keyword evidence="3" id="KW-1185">Reference proteome</keyword>
<accession>A0ABW8TUF0</accession>
<name>A0ABW8TUF0_9CLOT</name>
<proteinExistence type="predicted"/>
<keyword evidence="1" id="KW-0812">Transmembrane</keyword>
<dbReference type="SUPFAM" id="SSF55469">
    <property type="entry name" value="FMN-dependent nitroreductase-like"/>
    <property type="match status" value="1"/>
</dbReference>
<dbReference type="InterPro" id="IPR050461">
    <property type="entry name" value="Nitroreductase_HadB/RutE"/>
</dbReference>
<comment type="caution">
    <text evidence="2">The sequence shown here is derived from an EMBL/GenBank/DDBJ whole genome shotgun (WGS) entry which is preliminary data.</text>
</comment>
<dbReference type="NCBIfam" id="NF047509">
    <property type="entry name" value="Rv3131_FMN_oxido"/>
    <property type="match status" value="1"/>
</dbReference>
<sequence length="399" mass="45135">MSGRKVKKTMLIIFLSIGILLILTFISLLFISGIFQSQKYLEPWQKTYSQKFEDPRIRLVAHGLLAANGHNMQPWKVRLDKNDPKIFYLYADSDRLTNQVDPLSRQMMITQGTFLEYVKVAGDELGYETSIDLFPEGDYNEEKLSESMKTKPVAKITIAKAKPQNNSQYDSIFLPDTNREAYQQAKLTSDQVRQLEAINTDANMSIKIYQDKTNLDKLAGYAMKGANIEAGVSRVMEESRVIFRGNEYEKNKYRYGFSVEGQGTSGIMVHIMQGMVTLFPSMNSGKTASDTFIQSTKKSVDNTPAYAMITTKDNSRESQVKSGMLYSRFILEAHGLGLVMQPLSQVLEEFPEMKEPYNSIQREFASGGGTIQMLVRLGKPTKDVPLSMRRDVMDVIMGD</sequence>
<dbReference type="RefSeq" id="WP_406765383.1">
    <property type="nucleotide sequence ID" value="NZ_JBJHZY010000002.1"/>
</dbReference>
<dbReference type="Proteomes" id="UP001623661">
    <property type="component" value="Unassembled WGS sequence"/>
</dbReference>
<dbReference type="EMBL" id="JBJHZY010000002">
    <property type="protein sequence ID" value="MFL0268758.1"/>
    <property type="molecule type" value="Genomic_DNA"/>
</dbReference>
<evidence type="ECO:0000313" key="2">
    <source>
        <dbReference type="EMBL" id="MFL0268758.1"/>
    </source>
</evidence>
<keyword evidence="1" id="KW-1133">Transmembrane helix</keyword>
<dbReference type="InterPro" id="IPR000415">
    <property type="entry name" value="Nitroreductase-like"/>
</dbReference>
<organism evidence="2 3">
    <name type="scientific">Candidatus Clostridium radicumherbarum</name>
    <dbReference type="NCBI Taxonomy" id="3381662"/>
    <lineage>
        <taxon>Bacteria</taxon>
        <taxon>Bacillati</taxon>
        <taxon>Bacillota</taxon>
        <taxon>Clostridia</taxon>
        <taxon>Eubacteriales</taxon>
        <taxon>Clostridiaceae</taxon>
        <taxon>Clostridium</taxon>
    </lineage>
</organism>
<gene>
    <name evidence="2" type="ORF">ACJDUH_11710</name>
</gene>
<dbReference type="PANTHER" id="PTHR43543:SF1">
    <property type="entry name" value="MALONIC SEMIALDEHYDE REDUCTASE RUTE-RELATED"/>
    <property type="match status" value="1"/>
</dbReference>